<dbReference type="InterPro" id="IPR017896">
    <property type="entry name" value="4Fe4S_Fe-S-bd"/>
</dbReference>
<feature type="transmembrane region" description="Helical" evidence="7">
    <location>
        <begin position="122"/>
        <end position="150"/>
    </location>
</feature>
<keyword evidence="7" id="KW-0812">Transmembrane</keyword>
<keyword evidence="2" id="KW-0004">4Fe-4S</keyword>
<evidence type="ECO:0000256" key="7">
    <source>
        <dbReference type="SAM" id="Phobius"/>
    </source>
</evidence>
<feature type="domain" description="4Fe-4S ferredoxin-type" evidence="8">
    <location>
        <begin position="246"/>
        <end position="273"/>
    </location>
</feature>
<gene>
    <name evidence="9" type="ORF">D2A34_07000</name>
</gene>
<evidence type="ECO:0000256" key="6">
    <source>
        <dbReference type="ARBA" id="ARBA00023014"/>
    </source>
</evidence>
<evidence type="ECO:0000256" key="3">
    <source>
        <dbReference type="ARBA" id="ARBA00022723"/>
    </source>
</evidence>
<comment type="caution">
    <text evidence="9">The sequence shown here is derived from an EMBL/GenBank/DDBJ whole genome shotgun (WGS) entry which is preliminary data.</text>
</comment>
<keyword evidence="6" id="KW-0411">Iron-sulfur</keyword>
<feature type="transmembrane region" description="Helical" evidence="7">
    <location>
        <begin position="12"/>
        <end position="34"/>
    </location>
</feature>
<dbReference type="GO" id="GO:0051539">
    <property type="term" value="F:4 iron, 4 sulfur cluster binding"/>
    <property type="evidence" value="ECO:0007669"/>
    <property type="project" value="UniProtKB-KW"/>
</dbReference>
<dbReference type="Proteomes" id="UP000265930">
    <property type="component" value="Unassembled WGS sequence"/>
</dbReference>
<feature type="transmembrane region" description="Helical" evidence="7">
    <location>
        <begin position="162"/>
        <end position="184"/>
    </location>
</feature>
<keyword evidence="1" id="KW-0813">Transport</keyword>
<evidence type="ECO:0000313" key="10">
    <source>
        <dbReference type="Proteomes" id="UP000265930"/>
    </source>
</evidence>
<dbReference type="PROSITE" id="PS00198">
    <property type="entry name" value="4FE4S_FER_1"/>
    <property type="match status" value="1"/>
</dbReference>
<dbReference type="InterPro" id="IPR051684">
    <property type="entry name" value="Electron_Trans/Redox"/>
</dbReference>
<dbReference type="GO" id="GO:0005886">
    <property type="term" value="C:plasma membrane"/>
    <property type="evidence" value="ECO:0007669"/>
    <property type="project" value="TreeGrafter"/>
</dbReference>
<dbReference type="Pfam" id="PF13187">
    <property type="entry name" value="Fer4_9"/>
    <property type="match status" value="1"/>
</dbReference>
<keyword evidence="3" id="KW-0479">Metal-binding</keyword>
<protein>
    <submittedName>
        <fullName evidence="9">4Fe-4S binding protein</fullName>
    </submittedName>
</protein>
<evidence type="ECO:0000256" key="2">
    <source>
        <dbReference type="ARBA" id="ARBA00022485"/>
    </source>
</evidence>
<dbReference type="SUPFAM" id="SSF54862">
    <property type="entry name" value="4Fe-4S ferredoxins"/>
    <property type="match status" value="1"/>
</dbReference>
<evidence type="ECO:0000313" key="9">
    <source>
        <dbReference type="EMBL" id="RII34950.1"/>
    </source>
</evidence>
<dbReference type="PANTHER" id="PTHR30176:SF3">
    <property type="entry name" value="FERREDOXIN-TYPE PROTEIN NAPH"/>
    <property type="match status" value="1"/>
</dbReference>
<evidence type="ECO:0000259" key="8">
    <source>
        <dbReference type="PROSITE" id="PS51379"/>
    </source>
</evidence>
<dbReference type="EMBL" id="QXDJ01000002">
    <property type="protein sequence ID" value="RII34950.1"/>
    <property type="molecule type" value="Genomic_DNA"/>
</dbReference>
<dbReference type="RefSeq" id="WP_119366148.1">
    <property type="nucleotide sequence ID" value="NZ_JBLZIA010000003.1"/>
</dbReference>
<evidence type="ECO:0000256" key="1">
    <source>
        <dbReference type="ARBA" id="ARBA00022448"/>
    </source>
</evidence>
<name>A0A399IPS6_9CLOT</name>
<keyword evidence="4" id="KW-0249">Electron transport</keyword>
<dbReference type="Gene3D" id="3.30.70.20">
    <property type="match status" value="1"/>
</dbReference>
<keyword evidence="7" id="KW-1133">Transmembrane helix</keyword>
<evidence type="ECO:0000256" key="4">
    <source>
        <dbReference type="ARBA" id="ARBA00022982"/>
    </source>
</evidence>
<sequence>MKESKKYLIKRSLGYLLGFALFYSPFTLIQRILIGVFHLSGSENIHGACFRMGVQGLFTGKGISLLTTTGIIILFLIVSAFLIGPFFCGRLCVAGAISEYLSRLIPERFQINWQKNINPTPIRYGILSGFVVSPFLGISVICAYCNYTLLEKLISGLTTWDLAVLGSTNIITGFIWLILLGAFAKGGRGYCSYFCPVGATQNLIHFVGAKLPFTYKLKYSKENCVSCKLCVKDCPMGALQNSDNTLTYNIHNCITCHQCEHSCPKKALTFGTGESNWNKQENRTVFGVEVGGDKI</sequence>
<dbReference type="Pfam" id="PF12801">
    <property type="entry name" value="Fer4_5"/>
    <property type="match status" value="2"/>
</dbReference>
<evidence type="ECO:0000256" key="5">
    <source>
        <dbReference type="ARBA" id="ARBA00023004"/>
    </source>
</evidence>
<keyword evidence="5" id="KW-0408">Iron</keyword>
<dbReference type="InterPro" id="IPR017900">
    <property type="entry name" value="4Fe4S_Fe_S_CS"/>
</dbReference>
<feature type="transmembrane region" description="Helical" evidence="7">
    <location>
        <begin position="71"/>
        <end position="101"/>
    </location>
</feature>
<dbReference type="PROSITE" id="PS51379">
    <property type="entry name" value="4FE4S_FER_2"/>
    <property type="match status" value="2"/>
</dbReference>
<organism evidence="9 10">
    <name type="scientific">Clostridium chromiireducens</name>
    <dbReference type="NCBI Taxonomy" id="225345"/>
    <lineage>
        <taxon>Bacteria</taxon>
        <taxon>Bacillati</taxon>
        <taxon>Bacillota</taxon>
        <taxon>Clostridia</taxon>
        <taxon>Eubacteriales</taxon>
        <taxon>Clostridiaceae</taxon>
        <taxon>Clostridium</taxon>
    </lineage>
</organism>
<keyword evidence="7" id="KW-0472">Membrane</keyword>
<feature type="domain" description="4Fe-4S ferredoxin-type" evidence="8">
    <location>
        <begin position="215"/>
        <end position="244"/>
    </location>
</feature>
<accession>A0A399IPS6</accession>
<reference evidence="9 10" key="1">
    <citation type="submission" date="2018-08" db="EMBL/GenBank/DDBJ databases">
        <title>Genome of Clostridium chromiireducens C1, DSM12136.</title>
        <authorList>
            <person name="Xing M."/>
            <person name="Wei Y."/>
            <person name="Ang E.L."/>
            <person name="Zhao H."/>
            <person name="Zhang Y."/>
        </authorList>
    </citation>
    <scope>NUCLEOTIDE SEQUENCE [LARGE SCALE GENOMIC DNA]</scope>
    <source>
        <strain evidence="9 10">C1</strain>
    </source>
</reference>
<dbReference type="PANTHER" id="PTHR30176">
    <property type="entry name" value="FERREDOXIN-TYPE PROTEIN NAPH"/>
    <property type="match status" value="1"/>
</dbReference>
<dbReference type="GO" id="GO:0046872">
    <property type="term" value="F:metal ion binding"/>
    <property type="evidence" value="ECO:0007669"/>
    <property type="project" value="UniProtKB-KW"/>
</dbReference>
<dbReference type="AlphaFoldDB" id="A0A399IPS6"/>
<proteinExistence type="predicted"/>